<dbReference type="EMBL" id="NBSK02000008">
    <property type="protein sequence ID" value="KAJ0194545.1"/>
    <property type="molecule type" value="Genomic_DNA"/>
</dbReference>
<name>A0A9R1WZ42_LACSA</name>
<protein>
    <submittedName>
        <fullName evidence="1">Uncharacterized protein</fullName>
    </submittedName>
</protein>
<organism evidence="1 2">
    <name type="scientific">Lactuca sativa</name>
    <name type="common">Garden lettuce</name>
    <dbReference type="NCBI Taxonomy" id="4236"/>
    <lineage>
        <taxon>Eukaryota</taxon>
        <taxon>Viridiplantae</taxon>
        <taxon>Streptophyta</taxon>
        <taxon>Embryophyta</taxon>
        <taxon>Tracheophyta</taxon>
        <taxon>Spermatophyta</taxon>
        <taxon>Magnoliopsida</taxon>
        <taxon>eudicotyledons</taxon>
        <taxon>Gunneridae</taxon>
        <taxon>Pentapetalae</taxon>
        <taxon>asterids</taxon>
        <taxon>campanulids</taxon>
        <taxon>Asterales</taxon>
        <taxon>Asteraceae</taxon>
        <taxon>Cichorioideae</taxon>
        <taxon>Cichorieae</taxon>
        <taxon>Lactucinae</taxon>
        <taxon>Lactuca</taxon>
    </lineage>
</organism>
<reference evidence="1 2" key="1">
    <citation type="journal article" date="2017" name="Nat. Commun.">
        <title>Genome assembly with in vitro proximity ligation data and whole-genome triplication in lettuce.</title>
        <authorList>
            <person name="Reyes-Chin-Wo S."/>
            <person name="Wang Z."/>
            <person name="Yang X."/>
            <person name="Kozik A."/>
            <person name="Arikit S."/>
            <person name="Song C."/>
            <person name="Xia L."/>
            <person name="Froenicke L."/>
            <person name="Lavelle D.O."/>
            <person name="Truco M.J."/>
            <person name="Xia R."/>
            <person name="Zhu S."/>
            <person name="Xu C."/>
            <person name="Xu H."/>
            <person name="Xu X."/>
            <person name="Cox K."/>
            <person name="Korf I."/>
            <person name="Meyers B.C."/>
            <person name="Michelmore R.W."/>
        </authorList>
    </citation>
    <scope>NUCLEOTIDE SEQUENCE [LARGE SCALE GENOMIC DNA]</scope>
    <source>
        <strain evidence="2">cv. Salinas</strain>
        <tissue evidence="1">Seedlings</tissue>
    </source>
</reference>
<sequence>MLLSMLRRSLTGGSTNPLLYGYSRLIKADMSKLGNSLPHVWEMTVVGYTLYSCYGSIQGTEISTLQCMGVIAIVMFIRYHNILQYVVQKDKLVFATSSKGNCFKTLTKKTITQTLT</sequence>
<dbReference type="Proteomes" id="UP000235145">
    <property type="component" value="Unassembled WGS sequence"/>
</dbReference>
<keyword evidence="2" id="KW-1185">Reference proteome</keyword>
<gene>
    <name evidence="1" type="ORF">LSAT_V11C800406550</name>
</gene>
<evidence type="ECO:0000313" key="1">
    <source>
        <dbReference type="EMBL" id="KAJ0194545.1"/>
    </source>
</evidence>
<evidence type="ECO:0000313" key="2">
    <source>
        <dbReference type="Proteomes" id="UP000235145"/>
    </source>
</evidence>
<proteinExistence type="predicted"/>
<comment type="caution">
    <text evidence="1">The sequence shown here is derived from an EMBL/GenBank/DDBJ whole genome shotgun (WGS) entry which is preliminary data.</text>
</comment>
<dbReference type="AlphaFoldDB" id="A0A9R1WZ42"/>
<accession>A0A9R1WZ42</accession>